<keyword evidence="6 7" id="KW-0472">Membrane</keyword>
<keyword evidence="4 7" id="KW-0812">Transmembrane</keyword>
<protein>
    <submittedName>
        <fullName evidence="8">Urea transporter</fullName>
    </submittedName>
</protein>
<evidence type="ECO:0000256" key="4">
    <source>
        <dbReference type="ARBA" id="ARBA00022692"/>
    </source>
</evidence>
<keyword evidence="9" id="KW-1185">Reference proteome</keyword>
<dbReference type="GO" id="GO:0005886">
    <property type="term" value="C:plasma membrane"/>
    <property type="evidence" value="ECO:0007669"/>
    <property type="project" value="UniProtKB-SubCell"/>
</dbReference>
<accession>A0A3N4VWF8</accession>
<dbReference type="InterPro" id="IPR004937">
    <property type="entry name" value="Urea_transporter"/>
</dbReference>
<feature type="transmembrane region" description="Helical" evidence="7">
    <location>
        <begin position="197"/>
        <end position="215"/>
    </location>
</feature>
<comment type="similarity">
    <text evidence="2">Belongs to the urea transporter family.</text>
</comment>
<name>A0A3N4VWF8_9PAST</name>
<evidence type="ECO:0000256" key="2">
    <source>
        <dbReference type="ARBA" id="ARBA00005914"/>
    </source>
</evidence>
<dbReference type="OrthoDB" id="279428at2"/>
<evidence type="ECO:0000256" key="3">
    <source>
        <dbReference type="ARBA" id="ARBA00022475"/>
    </source>
</evidence>
<dbReference type="PANTHER" id="PTHR10464">
    <property type="entry name" value="UREA TRANSPORTER"/>
    <property type="match status" value="1"/>
</dbReference>
<comment type="caution">
    <text evidence="8">The sequence shown here is derived from an EMBL/GenBank/DDBJ whole genome shotgun (WGS) entry which is preliminary data.</text>
</comment>
<evidence type="ECO:0000256" key="6">
    <source>
        <dbReference type="ARBA" id="ARBA00023136"/>
    </source>
</evidence>
<dbReference type="EMBL" id="RKQP01000003">
    <property type="protein sequence ID" value="RPE83441.1"/>
    <property type="molecule type" value="Genomic_DNA"/>
</dbReference>
<feature type="transmembrane region" description="Helical" evidence="7">
    <location>
        <begin position="31"/>
        <end position="62"/>
    </location>
</feature>
<proteinExistence type="inferred from homology"/>
<evidence type="ECO:0000256" key="7">
    <source>
        <dbReference type="SAM" id="Phobius"/>
    </source>
</evidence>
<dbReference type="Proteomes" id="UP000281691">
    <property type="component" value="Unassembled WGS sequence"/>
</dbReference>
<evidence type="ECO:0000313" key="9">
    <source>
        <dbReference type="Proteomes" id="UP000281691"/>
    </source>
</evidence>
<feature type="transmembrane region" description="Helical" evidence="7">
    <location>
        <begin position="124"/>
        <end position="143"/>
    </location>
</feature>
<dbReference type="Pfam" id="PF03253">
    <property type="entry name" value="UT"/>
    <property type="match status" value="1"/>
</dbReference>
<dbReference type="AlphaFoldDB" id="A0A3N4VWF8"/>
<feature type="transmembrane region" description="Helical" evidence="7">
    <location>
        <begin position="271"/>
        <end position="291"/>
    </location>
</feature>
<organism evidence="8 9">
    <name type="scientific">Vespertiliibacter pulmonis</name>
    <dbReference type="NCBI Taxonomy" id="1443036"/>
    <lineage>
        <taxon>Bacteria</taxon>
        <taxon>Pseudomonadati</taxon>
        <taxon>Pseudomonadota</taxon>
        <taxon>Gammaproteobacteria</taxon>
        <taxon>Pasteurellales</taxon>
        <taxon>Pasteurellaceae</taxon>
        <taxon>Vespertiliibacter</taxon>
    </lineage>
</organism>
<sequence>MKFKLLNNYFFASAILNSISQIMLIESPFIGILFLIAIGFFSLKALLALLLGACIGTLIGLFHFQESEKTVKGLNGYNAALSALAIAVFLDMPFWWGGSILSAGMTTYFQYLLAPWFEKRKIPIFTFPFVAISWGWILIIHHFHWHIEATEIVFHPQDFTQELIYALTLPFHQVFFGESRVSGGLIMLGILFAGRHLFFKTLCCTLFCCVIWYLLGVDIQFFHQGLFGFNPVLVGLALAVFLPSARFWKLIPFASLLCIWLQIILTDILNLWQLPAFTFPFVLTTWIVLGLNQLYDYNRK</sequence>
<dbReference type="PANTHER" id="PTHR10464:SF4">
    <property type="entry name" value="UREA TRANSPORTER"/>
    <property type="match status" value="1"/>
</dbReference>
<dbReference type="InterPro" id="IPR029020">
    <property type="entry name" value="Ammonium/urea_transptr"/>
</dbReference>
<feature type="transmembrane region" description="Helical" evidence="7">
    <location>
        <begin position="74"/>
        <end position="90"/>
    </location>
</feature>
<evidence type="ECO:0000256" key="1">
    <source>
        <dbReference type="ARBA" id="ARBA00004651"/>
    </source>
</evidence>
<evidence type="ECO:0000256" key="5">
    <source>
        <dbReference type="ARBA" id="ARBA00022989"/>
    </source>
</evidence>
<dbReference type="Gene3D" id="1.10.3430.10">
    <property type="entry name" value="Ammonium transporter AmtB like domains"/>
    <property type="match status" value="1"/>
</dbReference>
<dbReference type="GO" id="GO:0015204">
    <property type="term" value="F:urea transmembrane transporter activity"/>
    <property type="evidence" value="ECO:0007669"/>
    <property type="project" value="InterPro"/>
</dbReference>
<evidence type="ECO:0000313" key="8">
    <source>
        <dbReference type="EMBL" id="RPE83441.1"/>
    </source>
</evidence>
<dbReference type="RefSeq" id="WP_124211300.1">
    <property type="nucleotide sequence ID" value="NZ_CP016615.1"/>
</dbReference>
<keyword evidence="3" id="KW-1003">Cell membrane</keyword>
<gene>
    <name evidence="8" type="ORF">EDC46_1132</name>
</gene>
<reference evidence="8 9" key="1">
    <citation type="submission" date="2018-11" db="EMBL/GenBank/DDBJ databases">
        <title>Genomic Encyclopedia of Type Strains, Phase IV (KMG-IV): sequencing the most valuable type-strain genomes for metagenomic binning, comparative biology and taxonomic classification.</title>
        <authorList>
            <person name="Goeker M."/>
        </authorList>
    </citation>
    <scope>NUCLEOTIDE SEQUENCE [LARGE SCALE GENOMIC DNA]</scope>
    <source>
        <strain evidence="8 9">DSM 27238</strain>
    </source>
</reference>
<feature type="transmembrane region" description="Helical" evidence="7">
    <location>
        <begin position="221"/>
        <end position="242"/>
    </location>
</feature>
<comment type="subcellular location">
    <subcellularLocation>
        <location evidence="1">Cell membrane</location>
        <topology evidence="1">Multi-pass membrane protein</topology>
    </subcellularLocation>
</comment>
<keyword evidence="5 7" id="KW-1133">Transmembrane helix</keyword>